<dbReference type="EMBL" id="JARPYT010000018">
    <property type="protein sequence ID" value="MDT2638113.1"/>
    <property type="molecule type" value="Genomic_DNA"/>
</dbReference>
<evidence type="ECO:0000256" key="8">
    <source>
        <dbReference type="RuleBase" id="RU363032"/>
    </source>
</evidence>
<dbReference type="InterPro" id="IPR000515">
    <property type="entry name" value="MetI-like"/>
</dbReference>
<dbReference type="InterPro" id="IPR010065">
    <property type="entry name" value="AA_ABC_transptr_permease_3TM"/>
</dbReference>
<evidence type="ECO:0000256" key="7">
    <source>
        <dbReference type="ARBA" id="ARBA00023136"/>
    </source>
</evidence>
<dbReference type="InterPro" id="IPR043429">
    <property type="entry name" value="ArtM/GltK/GlnP/TcyL/YhdX-like"/>
</dbReference>
<dbReference type="AlphaFoldDB" id="A0AAP5NLX7"/>
<dbReference type="Proteomes" id="UP001256547">
    <property type="component" value="Unassembled WGS sequence"/>
</dbReference>
<keyword evidence="2 8" id="KW-0813">Transport</keyword>
<dbReference type="GO" id="GO:0022857">
    <property type="term" value="F:transmembrane transporter activity"/>
    <property type="evidence" value="ECO:0007669"/>
    <property type="project" value="InterPro"/>
</dbReference>
<keyword evidence="6 8" id="KW-1133">Transmembrane helix</keyword>
<feature type="transmembrane region" description="Helical" evidence="8">
    <location>
        <begin position="170"/>
        <end position="188"/>
    </location>
</feature>
<dbReference type="Proteomes" id="UP001245561">
    <property type="component" value="Unassembled WGS sequence"/>
</dbReference>
<dbReference type="GO" id="GO:0006865">
    <property type="term" value="P:amino acid transport"/>
    <property type="evidence" value="ECO:0007669"/>
    <property type="project" value="UniProtKB-KW"/>
</dbReference>
<proteinExistence type="inferred from homology"/>
<name>A0AAP5NLX7_9ENTE</name>
<evidence type="ECO:0000256" key="5">
    <source>
        <dbReference type="ARBA" id="ARBA00022970"/>
    </source>
</evidence>
<dbReference type="SUPFAM" id="SSF161098">
    <property type="entry name" value="MetI-like"/>
    <property type="match status" value="1"/>
</dbReference>
<protein>
    <submittedName>
        <fullName evidence="11">Amino acid ABC transporter permease</fullName>
    </submittedName>
</protein>
<feature type="transmembrane region" description="Helical" evidence="8">
    <location>
        <begin position="24"/>
        <end position="46"/>
    </location>
</feature>
<comment type="similarity">
    <text evidence="8">Belongs to the binding-protein-dependent transport system permease family.</text>
</comment>
<dbReference type="PANTHER" id="PTHR30614:SF0">
    <property type="entry name" value="L-CYSTINE TRANSPORT SYSTEM PERMEASE PROTEIN TCYL"/>
    <property type="match status" value="1"/>
</dbReference>
<keyword evidence="13" id="KW-1185">Reference proteome</keyword>
<comment type="subcellular location">
    <subcellularLocation>
        <location evidence="1 8">Cell membrane</location>
        <topology evidence="1 8">Multi-pass membrane protein</topology>
    </subcellularLocation>
</comment>
<evidence type="ECO:0000256" key="3">
    <source>
        <dbReference type="ARBA" id="ARBA00022475"/>
    </source>
</evidence>
<dbReference type="InterPro" id="IPR035906">
    <property type="entry name" value="MetI-like_sf"/>
</dbReference>
<dbReference type="CDD" id="cd06261">
    <property type="entry name" value="TM_PBP2"/>
    <property type="match status" value="1"/>
</dbReference>
<feature type="transmembrane region" description="Helical" evidence="8">
    <location>
        <begin position="97"/>
        <end position="117"/>
    </location>
</feature>
<evidence type="ECO:0000313" key="10">
    <source>
        <dbReference type="EMBL" id="MDT2597160.1"/>
    </source>
</evidence>
<dbReference type="Pfam" id="PF00528">
    <property type="entry name" value="BPD_transp_1"/>
    <property type="match status" value="1"/>
</dbReference>
<evidence type="ECO:0000313" key="11">
    <source>
        <dbReference type="EMBL" id="MDT2638113.1"/>
    </source>
</evidence>
<dbReference type="GO" id="GO:0043190">
    <property type="term" value="C:ATP-binding cassette (ABC) transporter complex"/>
    <property type="evidence" value="ECO:0007669"/>
    <property type="project" value="InterPro"/>
</dbReference>
<gene>
    <name evidence="11" type="ORF">P7D36_11475</name>
    <name evidence="10" type="ORF">P7D39_09105</name>
</gene>
<evidence type="ECO:0000313" key="12">
    <source>
        <dbReference type="Proteomes" id="UP001245561"/>
    </source>
</evidence>
<evidence type="ECO:0000256" key="2">
    <source>
        <dbReference type="ARBA" id="ARBA00022448"/>
    </source>
</evidence>
<keyword evidence="7 8" id="KW-0472">Membrane</keyword>
<evidence type="ECO:0000256" key="6">
    <source>
        <dbReference type="ARBA" id="ARBA00022989"/>
    </source>
</evidence>
<dbReference type="PROSITE" id="PS50928">
    <property type="entry name" value="ABC_TM1"/>
    <property type="match status" value="1"/>
</dbReference>
<keyword evidence="5" id="KW-0029">Amino-acid transport</keyword>
<organism evidence="11 12">
    <name type="scientific">Enterococcus dongliensis</name>
    <dbReference type="NCBI Taxonomy" id="2559925"/>
    <lineage>
        <taxon>Bacteria</taxon>
        <taxon>Bacillati</taxon>
        <taxon>Bacillota</taxon>
        <taxon>Bacilli</taxon>
        <taxon>Lactobacillales</taxon>
        <taxon>Enterococcaceae</taxon>
        <taxon>Enterococcus</taxon>
    </lineage>
</organism>
<evidence type="ECO:0000313" key="13">
    <source>
        <dbReference type="Proteomes" id="UP001256547"/>
    </source>
</evidence>
<accession>A0AAP5NLX7</accession>
<keyword evidence="4 8" id="KW-0812">Transmembrane</keyword>
<dbReference type="EMBL" id="JARPYR010000016">
    <property type="protein sequence ID" value="MDT2597160.1"/>
    <property type="molecule type" value="Genomic_DNA"/>
</dbReference>
<evidence type="ECO:0000259" key="9">
    <source>
        <dbReference type="PROSITE" id="PS50928"/>
    </source>
</evidence>
<evidence type="ECO:0000256" key="1">
    <source>
        <dbReference type="ARBA" id="ARBA00004651"/>
    </source>
</evidence>
<comment type="caution">
    <text evidence="11">The sequence shown here is derived from an EMBL/GenBank/DDBJ whole genome shotgun (WGS) entry which is preliminary data.</text>
</comment>
<keyword evidence="3" id="KW-1003">Cell membrane</keyword>
<dbReference type="PANTHER" id="PTHR30614">
    <property type="entry name" value="MEMBRANE COMPONENT OF AMINO ACID ABC TRANSPORTER"/>
    <property type="match status" value="1"/>
</dbReference>
<dbReference type="Gene3D" id="1.10.3720.10">
    <property type="entry name" value="MetI-like"/>
    <property type="match status" value="1"/>
</dbReference>
<dbReference type="GeneID" id="86910855"/>
<dbReference type="NCBIfam" id="TIGR01726">
    <property type="entry name" value="HEQRo_perm_3TM"/>
    <property type="match status" value="1"/>
</dbReference>
<reference evidence="11 13" key="1">
    <citation type="submission" date="2023-03" db="EMBL/GenBank/DDBJ databases">
        <authorList>
            <person name="Shen W."/>
            <person name="Cai J."/>
        </authorList>
    </citation>
    <scope>NUCLEOTIDE SEQUENCE</scope>
    <source>
        <strain evidence="11">P55-2</strain>
        <strain evidence="10 13">P72-2</strain>
    </source>
</reference>
<feature type="transmembrane region" description="Helical" evidence="8">
    <location>
        <begin position="200"/>
        <end position="226"/>
    </location>
</feature>
<sequence>MVRYDWSKVWQTLPQLIEYVPKTLLVIGLTVLLGTILGFLVSWGTFAPERTIRRLAESYIFILRCTPPIVLLFLVFYGLPKLLFWWLGIQSDEWSRTAFAVIALTLLFAAMISKVFISAYSAVPKGQTEASLSVGLTQSQTFRRIILPQAFRIALPNFSTALLNLMKDAALAYTIGLIDVLGGANLLISRNFGNHSLEVYSAAAIIYWVMALIIALGTQGLEILLIPQRKGALK</sequence>
<feature type="domain" description="ABC transmembrane type-1" evidence="9">
    <location>
        <begin position="20"/>
        <end position="218"/>
    </location>
</feature>
<dbReference type="RefSeq" id="WP_311800730.1">
    <property type="nucleotide sequence ID" value="NZ_JARPYR010000016.1"/>
</dbReference>
<evidence type="ECO:0000256" key="4">
    <source>
        <dbReference type="ARBA" id="ARBA00022692"/>
    </source>
</evidence>